<evidence type="ECO:0000313" key="3">
    <source>
        <dbReference type="Proteomes" id="UP001438707"/>
    </source>
</evidence>
<organism evidence="2 3">
    <name type="scientific">Apatococcus lobatus</name>
    <dbReference type="NCBI Taxonomy" id="904363"/>
    <lineage>
        <taxon>Eukaryota</taxon>
        <taxon>Viridiplantae</taxon>
        <taxon>Chlorophyta</taxon>
        <taxon>core chlorophytes</taxon>
        <taxon>Trebouxiophyceae</taxon>
        <taxon>Chlorellales</taxon>
        <taxon>Chlorellaceae</taxon>
        <taxon>Apatococcus</taxon>
    </lineage>
</organism>
<reference evidence="2 3" key="1">
    <citation type="journal article" date="2024" name="Nat. Commun.">
        <title>Phylogenomics reveals the evolutionary origins of lichenization in chlorophyte algae.</title>
        <authorList>
            <person name="Puginier C."/>
            <person name="Libourel C."/>
            <person name="Otte J."/>
            <person name="Skaloud P."/>
            <person name="Haon M."/>
            <person name="Grisel S."/>
            <person name="Petersen M."/>
            <person name="Berrin J.G."/>
            <person name="Delaux P.M."/>
            <person name="Dal Grande F."/>
            <person name="Keller J."/>
        </authorList>
    </citation>
    <scope>NUCLEOTIDE SEQUENCE [LARGE SCALE GENOMIC DNA]</scope>
    <source>
        <strain evidence="2 3">SAG 2145</strain>
    </source>
</reference>
<evidence type="ECO:0000313" key="2">
    <source>
        <dbReference type="EMBL" id="KAK9844688.1"/>
    </source>
</evidence>
<dbReference type="EMBL" id="JALJOS010000001">
    <property type="protein sequence ID" value="KAK9844688.1"/>
    <property type="molecule type" value="Genomic_DNA"/>
</dbReference>
<protein>
    <submittedName>
        <fullName evidence="2">Uncharacterized protein</fullName>
    </submittedName>
</protein>
<sequence length="107" mass="11668">MAAVMNLGTGQAFLIHMYHELQTQGEWEQQHPAHEAPFGRTLDGPNTVAKEDQPAKPAGARQAGKQQRVQRVQTSQDAPCPNLRNLSTQGSGGSTSRRGFGFLRLSK</sequence>
<gene>
    <name evidence="2" type="ORF">WJX74_005513</name>
</gene>
<feature type="compositionally biased region" description="Low complexity" evidence="1">
    <location>
        <begin position="94"/>
        <end position="107"/>
    </location>
</feature>
<dbReference type="AlphaFoldDB" id="A0AAW1SEK6"/>
<keyword evidence="3" id="KW-1185">Reference proteome</keyword>
<accession>A0AAW1SEK6</accession>
<proteinExistence type="predicted"/>
<dbReference type="Proteomes" id="UP001438707">
    <property type="component" value="Unassembled WGS sequence"/>
</dbReference>
<comment type="caution">
    <text evidence="2">The sequence shown here is derived from an EMBL/GenBank/DDBJ whole genome shotgun (WGS) entry which is preliminary data.</text>
</comment>
<feature type="compositionally biased region" description="Polar residues" evidence="1">
    <location>
        <begin position="64"/>
        <end position="77"/>
    </location>
</feature>
<feature type="region of interest" description="Disordered" evidence="1">
    <location>
        <begin position="25"/>
        <end position="107"/>
    </location>
</feature>
<evidence type="ECO:0000256" key="1">
    <source>
        <dbReference type="SAM" id="MobiDB-lite"/>
    </source>
</evidence>
<name>A0AAW1SEK6_9CHLO</name>